<evidence type="ECO:0000313" key="2">
    <source>
        <dbReference type="EMBL" id="MFD1566772.1"/>
    </source>
</evidence>
<gene>
    <name evidence="2" type="ORF">ACFSAU_04640</name>
</gene>
<dbReference type="Proteomes" id="UP001597139">
    <property type="component" value="Unassembled WGS sequence"/>
</dbReference>
<keyword evidence="3" id="KW-1185">Reference proteome</keyword>
<evidence type="ECO:0000256" key="1">
    <source>
        <dbReference type="SAM" id="Phobius"/>
    </source>
</evidence>
<keyword evidence="1" id="KW-0812">Transmembrane</keyword>
<name>A0ABD6BNY5_9EURY</name>
<dbReference type="Pfam" id="PF20389">
    <property type="entry name" value="DUF6684"/>
    <property type="match status" value="1"/>
</dbReference>
<sequence length="78" mass="8182">MARGLDKHTLADLTVNFVPLVIMALFGGLFLLYSPWGRLGLASAIQFGLLVVLGVLLLWVSLKSGAAVADGDPDADAE</sequence>
<reference evidence="2 3" key="1">
    <citation type="journal article" date="2019" name="Int. J. Syst. Evol. Microbiol.">
        <title>The Global Catalogue of Microorganisms (GCM) 10K type strain sequencing project: providing services to taxonomists for standard genome sequencing and annotation.</title>
        <authorList>
            <consortium name="The Broad Institute Genomics Platform"/>
            <consortium name="The Broad Institute Genome Sequencing Center for Infectious Disease"/>
            <person name="Wu L."/>
            <person name="Ma J."/>
        </authorList>
    </citation>
    <scope>NUCLEOTIDE SEQUENCE [LARGE SCALE GENOMIC DNA]</scope>
    <source>
        <strain evidence="2 3">CGMCC 1.12859</strain>
    </source>
</reference>
<protein>
    <submittedName>
        <fullName evidence="2">DUF6684 family protein</fullName>
    </submittedName>
</protein>
<feature type="transmembrane region" description="Helical" evidence="1">
    <location>
        <begin position="39"/>
        <end position="60"/>
    </location>
</feature>
<evidence type="ECO:0000313" key="3">
    <source>
        <dbReference type="Proteomes" id="UP001597139"/>
    </source>
</evidence>
<dbReference type="EMBL" id="JBHUCZ010000001">
    <property type="protein sequence ID" value="MFD1566772.1"/>
    <property type="molecule type" value="Genomic_DNA"/>
</dbReference>
<keyword evidence="1" id="KW-1133">Transmembrane helix</keyword>
<organism evidence="2 3">
    <name type="scientific">Halolamina litorea</name>
    <dbReference type="NCBI Taxonomy" id="1515593"/>
    <lineage>
        <taxon>Archaea</taxon>
        <taxon>Methanobacteriati</taxon>
        <taxon>Methanobacteriota</taxon>
        <taxon>Stenosarchaea group</taxon>
        <taxon>Halobacteria</taxon>
        <taxon>Halobacteriales</taxon>
        <taxon>Haloferacaceae</taxon>
    </lineage>
</organism>
<dbReference type="AlphaFoldDB" id="A0ABD6BNY5"/>
<keyword evidence="1" id="KW-0472">Membrane</keyword>
<accession>A0ABD6BNY5</accession>
<comment type="caution">
    <text evidence="2">The sequence shown here is derived from an EMBL/GenBank/DDBJ whole genome shotgun (WGS) entry which is preliminary data.</text>
</comment>
<dbReference type="InterPro" id="IPR046506">
    <property type="entry name" value="DUF6684"/>
</dbReference>
<proteinExistence type="predicted"/>
<feature type="transmembrane region" description="Helical" evidence="1">
    <location>
        <begin position="12"/>
        <end position="33"/>
    </location>
</feature>
<dbReference type="RefSeq" id="WP_267646063.1">
    <property type="nucleotide sequence ID" value="NZ_JANHGR010000001.1"/>
</dbReference>